<dbReference type="EMBL" id="AFPU01000001">
    <property type="protein sequence ID" value="EGP93517.1"/>
    <property type="molecule type" value="Genomic_DNA"/>
</dbReference>
<dbReference type="PATRIC" id="fig|1001994.6.peg.738"/>
<keyword evidence="1" id="KW-0645">Protease</keyword>
<evidence type="ECO:0000313" key="2">
    <source>
        <dbReference type="Proteomes" id="UP000004440"/>
    </source>
</evidence>
<accession>F9CW65</accession>
<name>F9CW65_9ARCH</name>
<protein>
    <submittedName>
        <fullName evidence="1">Secreted periplasmic Zn-dependent protease</fullName>
    </submittedName>
</protein>
<dbReference type="Proteomes" id="UP000004440">
    <property type="component" value="Unassembled WGS sequence"/>
</dbReference>
<evidence type="ECO:0000313" key="1">
    <source>
        <dbReference type="EMBL" id="EGP93517.1"/>
    </source>
</evidence>
<sequence>MFPADFTPQKYSDVNLKLRFFDTQSNVNVENVSYRVQIFYGESLVANQMFFDRDGELVVKIQPKSNCTQEDLWKCTKYYGDVDAVVPNALTSTPSSIPVISGPVFTQSGQYTVKTDIIGAKNPKTQTSQDIRFETIIIIPNEQEFKISSSGIDYQVFAKNFQGPLTNFQFDDSSKSISFEMPFDWEHVAHVDFVKNYFEIPKNFLPLENVVSFDGKANGIQLFPIDLHYDKYSDKDSNILHFMIHNDELKKFKNSDSTLKVVITPESNSSIISKDLFFDNGIKAIASYDSRYSESKNILFTIAFFDSKGELSNSIRYGYGIKDPTGKDIVNTGGNLSLLGIELPNGIDSQVLNTPMPGKYSMQIVLLGMGQNTYDRPMFQKFDFELGSDVKKIESLEIPTWIKNNAGWWADGKIDDSSFVQGIQFLIKEKIMNIPSTQSSGNGSDEIPSWIKNNAKWWADGKIDDSSFVQGIQFLVKAGIINP</sequence>
<dbReference type="AlphaFoldDB" id="F9CW65"/>
<comment type="caution">
    <text evidence="1">The sequence shown here is derived from an EMBL/GenBank/DDBJ whole genome shotgun (WGS) entry which is preliminary data.</text>
</comment>
<gene>
    <name evidence="1" type="ORF">MY1_0755</name>
</gene>
<reference evidence="1 2" key="1">
    <citation type="journal article" date="2011" name="J. Bacteriol.">
        <title>Genome Sequence of an Ammonia-Oxidizing Soil Archaeon, "Candidatus Nitrosoarchaeum koreensis" MY1.</title>
        <authorList>
            <person name="Kim B.K."/>
            <person name="Jung M.Y."/>
            <person name="Yu D.S."/>
            <person name="Park S.J."/>
            <person name="Oh T.K."/>
            <person name="Rhee S.K."/>
            <person name="Kim J.F."/>
        </authorList>
    </citation>
    <scope>NUCLEOTIDE SEQUENCE [LARGE SCALE GENOMIC DNA]</scope>
    <source>
        <strain evidence="1 2">MY1</strain>
    </source>
</reference>
<keyword evidence="2" id="KW-1185">Reference proteome</keyword>
<proteinExistence type="predicted"/>
<keyword evidence="1" id="KW-0378">Hydrolase</keyword>
<dbReference type="GO" id="GO:0006508">
    <property type="term" value="P:proteolysis"/>
    <property type="evidence" value="ECO:0007669"/>
    <property type="project" value="UniProtKB-KW"/>
</dbReference>
<dbReference type="GO" id="GO:0008233">
    <property type="term" value="F:peptidase activity"/>
    <property type="evidence" value="ECO:0007669"/>
    <property type="project" value="UniProtKB-KW"/>
</dbReference>
<organism evidence="1 2">
    <name type="scientific">Nitrosarchaeum koreense MY1</name>
    <dbReference type="NCBI Taxonomy" id="1001994"/>
    <lineage>
        <taxon>Archaea</taxon>
        <taxon>Nitrososphaerota</taxon>
        <taxon>Nitrososphaeria</taxon>
        <taxon>Nitrosopumilales</taxon>
        <taxon>Nitrosopumilaceae</taxon>
        <taxon>Nitrosarchaeum</taxon>
    </lineage>
</organism>